<protein>
    <submittedName>
        <fullName evidence="1">Uncharacterized protein</fullName>
    </submittedName>
</protein>
<reference evidence="1" key="1">
    <citation type="submission" date="2015-04" db="UniProtKB">
        <authorList>
            <consortium name="EnsemblPlants"/>
        </authorList>
    </citation>
    <scope>IDENTIFICATION</scope>
</reference>
<organism evidence="1">
    <name type="scientific">Oryza punctata</name>
    <name type="common">Red rice</name>
    <dbReference type="NCBI Taxonomy" id="4537"/>
    <lineage>
        <taxon>Eukaryota</taxon>
        <taxon>Viridiplantae</taxon>
        <taxon>Streptophyta</taxon>
        <taxon>Embryophyta</taxon>
        <taxon>Tracheophyta</taxon>
        <taxon>Spermatophyta</taxon>
        <taxon>Magnoliopsida</taxon>
        <taxon>Liliopsida</taxon>
        <taxon>Poales</taxon>
        <taxon>Poaceae</taxon>
        <taxon>BOP clade</taxon>
        <taxon>Oryzoideae</taxon>
        <taxon>Oryzeae</taxon>
        <taxon>Oryzinae</taxon>
        <taxon>Oryza</taxon>
    </lineage>
</organism>
<dbReference type="EnsemblPlants" id="OPUNC07G16360.1">
    <property type="protein sequence ID" value="OPUNC07G16360.1"/>
    <property type="gene ID" value="OPUNC07G16360"/>
</dbReference>
<keyword evidence="2" id="KW-1185">Reference proteome</keyword>
<sequence length="62" mass="6903">MSTDVAVPAVGLAISPSSLSSMPHHRIFLDYTSLFSDNYKLLRQFSLYASEVLRSPRLSMTP</sequence>
<dbReference type="HOGENOM" id="CLU_2761915_0_0_1"/>
<accession>A0A0E0LLT2</accession>
<dbReference type="Proteomes" id="UP000026962">
    <property type="component" value="Chromosome 7"/>
</dbReference>
<dbReference type="AlphaFoldDB" id="A0A0E0LLT2"/>
<evidence type="ECO:0000313" key="2">
    <source>
        <dbReference type="Proteomes" id="UP000026962"/>
    </source>
</evidence>
<evidence type="ECO:0000313" key="1">
    <source>
        <dbReference type="EnsemblPlants" id="OPUNC07G16360.1"/>
    </source>
</evidence>
<name>A0A0E0LLT2_ORYPU</name>
<reference evidence="1" key="2">
    <citation type="submission" date="2018-05" db="EMBL/GenBank/DDBJ databases">
        <title>OpunRS2 (Oryza punctata Reference Sequence Version 2).</title>
        <authorList>
            <person name="Zhang J."/>
            <person name="Kudrna D."/>
            <person name="Lee S."/>
            <person name="Talag J."/>
            <person name="Welchert J."/>
            <person name="Wing R.A."/>
        </authorList>
    </citation>
    <scope>NUCLEOTIDE SEQUENCE [LARGE SCALE GENOMIC DNA]</scope>
</reference>
<dbReference type="Gramene" id="OPUNC07G16360.1">
    <property type="protein sequence ID" value="OPUNC07G16360.1"/>
    <property type="gene ID" value="OPUNC07G16360"/>
</dbReference>
<proteinExistence type="predicted"/>